<protein>
    <submittedName>
        <fullName evidence="2">Cyclase</fullName>
    </submittedName>
</protein>
<feature type="signal peptide" evidence="1">
    <location>
        <begin position="1"/>
        <end position="23"/>
    </location>
</feature>
<dbReference type="AlphaFoldDB" id="A0A1Q9LTY5"/>
<organism evidence="2 3">
    <name type="scientific">Actinokineospora bangkokensis</name>
    <dbReference type="NCBI Taxonomy" id="1193682"/>
    <lineage>
        <taxon>Bacteria</taxon>
        <taxon>Bacillati</taxon>
        <taxon>Actinomycetota</taxon>
        <taxon>Actinomycetes</taxon>
        <taxon>Pseudonocardiales</taxon>
        <taxon>Pseudonocardiaceae</taxon>
        <taxon>Actinokineospora</taxon>
    </lineage>
</organism>
<gene>
    <name evidence="2" type="ORF">BJP25_06420</name>
</gene>
<evidence type="ECO:0000313" key="3">
    <source>
        <dbReference type="Proteomes" id="UP000186040"/>
    </source>
</evidence>
<keyword evidence="1" id="KW-0732">Signal</keyword>
<proteinExistence type="predicted"/>
<dbReference type="STRING" id="1193682.BJP25_06420"/>
<feature type="chain" id="PRO_5039252761" evidence="1">
    <location>
        <begin position="24"/>
        <end position="207"/>
    </location>
</feature>
<dbReference type="Proteomes" id="UP000186040">
    <property type="component" value="Unassembled WGS sequence"/>
</dbReference>
<reference evidence="2 3" key="1">
    <citation type="submission" date="2016-10" db="EMBL/GenBank/DDBJ databases">
        <title>The Draft Genome Sequence of Actinokineospora bangkokensis 44EHWT reveals the biosynthetic pathway of antifungal compounds Thailandins with unusual extender unit butylmalonyl-CoA.</title>
        <authorList>
            <person name="Greule A."/>
            <person name="Intra B."/>
            <person name="Flemming S."/>
            <person name="Rommel M.G."/>
            <person name="Panbangred W."/>
            <person name="Bechthold A."/>
        </authorList>
    </citation>
    <scope>NUCLEOTIDE SEQUENCE [LARGE SCALE GENOMIC DNA]</scope>
    <source>
        <strain evidence="2 3">44EHW</strain>
    </source>
</reference>
<name>A0A1Q9LTY5_9PSEU</name>
<accession>A0A1Q9LTY5</accession>
<keyword evidence="3" id="KW-1185">Reference proteome</keyword>
<comment type="caution">
    <text evidence="2">The sequence shown here is derived from an EMBL/GenBank/DDBJ whole genome shotgun (WGS) entry which is preliminary data.</text>
</comment>
<evidence type="ECO:0000256" key="1">
    <source>
        <dbReference type="SAM" id="SignalP"/>
    </source>
</evidence>
<dbReference type="EMBL" id="MKQR01000002">
    <property type="protein sequence ID" value="OLR95502.1"/>
    <property type="molecule type" value="Genomic_DNA"/>
</dbReference>
<sequence>MKPTLRRATTLAALAAVPAIAFAPLAAAVPADIAFACQGSTPLGPQTFSLSVSTEVTAPATVAPGGALSVVIDPGPTTVPGDVNGFSVKNVKDLKLVLPIPANSTYASATLSGGSGAGSTAVSVQGSNLVITASGPVTGGASFELPTVTANLTAGASGTIETKVGGTSYSDPGLTLTATVGSIIGNITVPTACYPNPNPVITTTTIG</sequence>
<evidence type="ECO:0000313" key="2">
    <source>
        <dbReference type="EMBL" id="OLR95502.1"/>
    </source>
</evidence>